<dbReference type="InterPro" id="IPR019546">
    <property type="entry name" value="TAT_signal_bac_arc"/>
</dbReference>
<gene>
    <name evidence="2" type="ORF">ELE36_13595</name>
</gene>
<dbReference type="Proteomes" id="UP000291562">
    <property type="component" value="Chromosome"/>
</dbReference>
<dbReference type="PROSITE" id="PS51318">
    <property type="entry name" value="TAT"/>
    <property type="match status" value="1"/>
</dbReference>
<dbReference type="KEGG" id="xbc:ELE36_13595"/>
<dbReference type="EMBL" id="CP035704">
    <property type="protein sequence ID" value="QBB72697.1"/>
    <property type="molecule type" value="Genomic_DNA"/>
</dbReference>
<proteinExistence type="predicted"/>
<evidence type="ECO:0000256" key="1">
    <source>
        <dbReference type="ARBA" id="ARBA00022729"/>
    </source>
</evidence>
<organism evidence="2 3">
    <name type="scientific">Pseudolysobacter antarcticus</name>
    <dbReference type="NCBI Taxonomy" id="2511995"/>
    <lineage>
        <taxon>Bacteria</taxon>
        <taxon>Pseudomonadati</taxon>
        <taxon>Pseudomonadota</taxon>
        <taxon>Gammaproteobacteria</taxon>
        <taxon>Lysobacterales</taxon>
        <taxon>Rhodanobacteraceae</taxon>
        <taxon>Pseudolysobacter</taxon>
    </lineage>
</organism>
<keyword evidence="1" id="KW-0732">Signal</keyword>
<dbReference type="OrthoDB" id="9779968at2"/>
<dbReference type="InterPro" id="IPR006311">
    <property type="entry name" value="TAT_signal"/>
</dbReference>
<dbReference type="AlphaFoldDB" id="A0A411HQG2"/>
<dbReference type="Pfam" id="PF07394">
    <property type="entry name" value="DUF1501"/>
    <property type="match status" value="1"/>
</dbReference>
<dbReference type="InterPro" id="IPR010869">
    <property type="entry name" value="DUF1501"/>
</dbReference>
<name>A0A411HQG2_9GAMM</name>
<dbReference type="NCBIfam" id="TIGR01409">
    <property type="entry name" value="TAT_signal_seq"/>
    <property type="match status" value="1"/>
</dbReference>
<keyword evidence="3" id="KW-1185">Reference proteome</keyword>
<sequence>MSNIQIDRRGFLKGCSAAALLTAGTKSYAVLNNTSAASQDTLVVVFLRGAMDALSLVSPGASNSNRAAYETARVATRVPLTGTGAGLSIASGQWNLHPRATGLNTLYGQGHLAIVLGAGQKQPQPVIRSHFEAQSNLEAGLGGGSGSGLGWLTRHLGSAGLPTNVPVPSISMGSITASSLLGSNETITMNSGSDFRLDQGNWPWNSNDTDTVVGVNGLVQVLPSLWQSSALPIAAAGISTLEALAQFRTVNFSTYSASNTGGYKPSGSVVYPGTGFGSQLQNIAQLIKKSVGLRIVTLDLGGWDTHNEQGSPVNSYDYFGNQVQTLSEGLNAFYSDLAGDSNGNYMQHTSVVTVSEFGRRVLENASGGTDHGYGTVMLAMGAAVNGGQTYGTFPGLGTNPDGSNQLFEGADLNVSTDYRQVLSEAIIRRLANPNVYYVFPGYSGYTPLGIFQGTDLPPTNYDAIFKSGFESS</sequence>
<evidence type="ECO:0000313" key="2">
    <source>
        <dbReference type="EMBL" id="QBB72697.1"/>
    </source>
</evidence>
<evidence type="ECO:0000313" key="3">
    <source>
        <dbReference type="Proteomes" id="UP000291562"/>
    </source>
</evidence>
<dbReference type="PANTHER" id="PTHR43737:SF1">
    <property type="entry name" value="DUF1501 DOMAIN-CONTAINING PROTEIN"/>
    <property type="match status" value="1"/>
</dbReference>
<reference evidence="2 3" key="1">
    <citation type="submission" date="2019-01" db="EMBL/GenBank/DDBJ databases">
        <title>Pseudolysobacter antarctica gen. nov., sp. nov., isolated from Fildes Peninsula, Antarctica.</title>
        <authorList>
            <person name="Wei Z."/>
            <person name="Peng F."/>
        </authorList>
    </citation>
    <scope>NUCLEOTIDE SEQUENCE [LARGE SCALE GENOMIC DNA]</scope>
    <source>
        <strain evidence="2 3">AQ6-296</strain>
    </source>
</reference>
<accession>A0A411HQG2</accession>
<protein>
    <submittedName>
        <fullName evidence="2">DUF1501 domain-containing protein</fullName>
    </submittedName>
</protein>
<dbReference type="PANTHER" id="PTHR43737">
    <property type="entry name" value="BLL7424 PROTEIN"/>
    <property type="match status" value="1"/>
</dbReference>
<dbReference type="RefSeq" id="WP_129836876.1">
    <property type="nucleotide sequence ID" value="NZ_CP035704.1"/>
</dbReference>